<sequence length="268" mass="28606">MATDPVPPVQDRVRAPRRARRLLLGAVATALMAVAMTVGPSILGAPDEVYAGEAVTVDRDGNDYVFYFTKGDPDPESLRKAFRSVGLDVSVTLVPVSPRDPFPYFSLVRNGGIQTSYRSAECAERVGGCLGSMRVSAELTGPAEFRLGRPARPGEPYVASVDATLPGEVLAGVQIDGKTAAEVVRIARERGLRVIYTIDWPLKEGVGFSTEGFEGEIPASRIDPAWAVASVETYNDGAIIMHVLPGPGATPPPEFCRHHGDTYPPIAC</sequence>
<dbReference type="AlphaFoldDB" id="A0A9X2GD72"/>
<protein>
    <submittedName>
        <fullName evidence="2">Uncharacterized protein</fullName>
    </submittedName>
</protein>
<comment type="caution">
    <text evidence="2">The sequence shown here is derived from an EMBL/GenBank/DDBJ whole genome shotgun (WGS) entry which is preliminary data.</text>
</comment>
<feature type="transmembrane region" description="Helical" evidence="1">
    <location>
        <begin position="22"/>
        <end position="43"/>
    </location>
</feature>
<organism evidence="2 3">
    <name type="scientific">Nonomuraea thailandensis</name>
    <dbReference type="NCBI Taxonomy" id="1188745"/>
    <lineage>
        <taxon>Bacteria</taxon>
        <taxon>Bacillati</taxon>
        <taxon>Actinomycetota</taxon>
        <taxon>Actinomycetes</taxon>
        <taxon>Streptosporangiales</taxon>
        <taxon>Streptosporangiaceae</taxon>
        <taxon>Nonomuraea</taxon>
    </lineage>
</organism>
<keyword evidence="1" id="KW-0472">Membrane</keyword>
<evidence type="ECO:0000313" key="2">
    <source>
        <dbReference type="EMBL" id="MCP2353116.1"/>
    </source>
</evidence>
<dbReference type="RefSeq" id="WP_253739544.1">
    <property type="nucleotide sequence ID" value="NZ_BAABKA010000105.1"/>
</dbReference>
<gene>
    <name evidence="2" type="ORF">HD597_000136</name>
</gene>
<proteinExistence type="predicted"/>
<keyword evidence="1" id="KW-0812">Transmembrane</keyword>
<keyword evidence="3" id="KW-1185">Reference proteome</keyword>
<name>A0A9X2GD72_9ACTN</name>
<dbReference type="Proteomes" id="UP001139648">
    <property type="component" value="Unassembled WGS sequence"/>
</dbReference>
<evidence type="ECO:0000313" key="3">
    <source>
        <dbReference type="Proteomes" id="UP001139648"/>
    </source>
</evidence>
<evidence type="ECO:0000256" key="1">
    <source>
        <dbReference type="SAM" id="Phobius"/>
    </source>
</evidence>
<reference evidence="2" key="1">
    <citation type="submission" date="2022-06" db="EMBL/GenBank/DDBJ databases">
        <title>Sequencing the genomes of 1000 actinobacteria strains.</title>
        <authorList>
            <person name="Klenk H.-P."/>
        </authorList>
    </citation>
    <scope>NUCLEOTIDE SEQUENCE</scope>
    <source>
        <strain evidence="2">DSM 46694</strain>
    </source>
</reference>
<keyword evidence="1" id="KW-1133">Transmembrane helix</keyword>
<dbReference type="EMBL" id="JAMZEB010000001">
    <property type="protein sequence ID" value="MCP2353116.1"/>
    <property type="molecule type" value="Genomic_DNA"/>
</dbReference>
<accession>A0A9X2GD72</accession>